<sequence length="375" mass="42113">MSAVYDNWERLVEAVLKREQFKQLALCESFSSSISADLSSRSSFSSSLEDFSGSRISSNTIDPGAPSSTSSIPYREVQAIKFEEIKKATKNFQHDLIIGEGGFGRVYKGWIDERTLTASKPGSGKAVAVKKRHQYASQGYEEWMKEIHYLSQLHHPNLVRLIGYCDKAENWILVYEFMPKGSLDNHLFRRGHQSLPWETRIKVAIGAARALSFLHDREIQVIHRGFKCGDILLDGEFNAKLSDFGLARDGPTGDMTHVSTRVMGTYGYAAPEYVATGHLTAKCDVYGFGVVLLELLSGRRAFDANRATTEQNLVEWANRYLGDKRKMVLIMDTTLEGQCTREAAYNVANLALRCVSLEPKRRPRMAEVLVALEQV</sequence>
<dbReference type="SUPFAM" id="SSF56112">
    <property type="entry name" value="Protein kinase-like (PK-like)"/>
    <property type="match status" value="1"/>
</dbReference>
<organism evidence="12 13">
    <name type="scientific">Handroanthus impetiginosus</name>
    <dbReference type="NCBI Taxonomy" id="429701"/>
    <lineage>
        <taxon>Eukaryota</taxon>
        <taxon>Viridiplantae</taxon>
        <taxon>Streptophyta</taxon>
        <taxon>Embryophyta</taxon>
        <taxon>Tracheophyta</taxon>
        <taxon>Spermatophyta</taxon>
        <taxon>Magnoliopsida</taxon>
        <taxon>eudicotyledons</taxon>
        <taxon>Gunneridae</taxon>
        <taxon>Pentapetalae</taxon>
        <taxon>asterids</taxon>
        <taxon>lamiids</taxon>
        <taxon>Lamiales</taxon>
        <taxon>Bignoniaceae</taxon>
        <taxon>Crescentiina</taxon>
        <taxon>Tabebuia alliance</taxon>
        <taxon>Handroanthus</taxon>
    </lineage>
</organism>
<evidence type="ECO:0000313" key="12">
    <source>
        <dbReference type="EMBL" id="PIN14604.1"/>
    </source>
</evidence>
<comment type="catalytic activity">
    <reaction evidence="9">
        <text>L-seryl-[protein] + ATP = O-phospho-L-seryl-[protein] + ADP + H(+)</text>
        <dbReference type="Rhea" id="RHEA:17989"/>
        <dbReference type="Rhea" id="RHEA-COMP:9863"/>
        <dbReference type="Rhea" id="RHEA-COMP:11604"/>
        <dbReference type="ChEBI" id="CHEBI:15378"/>
        <dbReference type="ChEBI" id="CHEBI:29999"/>
        <dbReference type="ChEBI" id="CHEBI:30616"/>
        <dbReference type="ChEBI" id="CHEBI:83421"/>
        <dbReference type="ChEBI" id="CHEBI:456216"/>
        <dbReference type="EC" id="2.7.11.1"/>
    </reaction>
</comment>
<keyword evidence="5 10" id="KW-0547">Nucleotide-binding</keyword>
<dbReference type="OrthoDB" id="4062651at2759"/>
<reference evidence="13" key="1">
    <citation type="journal article" date="2018" name="Gigascience">
        <title>Genome assembly of the Pink Ipe (Handroanthus impetiginosus, Bignoniaceae), a highly valued, ecologically keystone Neotropical timber forest tree.</title>
        <authorList>
            <person name="Silva-Junior O.B."/>
            <person name="Grattapaglia D."/>
            <person name="Novaes E."/>
            <person name="Collevatti R.G."/>
        </authorList>
    </citation>
    <scope>NUCLEOTIDE SEQUENCE [LARGE SCALE GENOMIC DNA]</scope>
    <source>
        <strain evidence="13">cv. UFG-1</strain>
    </source>
</reference>
<dbReference type="GO" id="GO:0004674">
    <property type="term" value="F:protein serine/threonine kinase activity"/>
    <property type="evidence" value="ECO:0007669"/>
    <property type="project" value="UniProtKB-KW"/>
</dbReference>
<feature type="binding site" evidence="10">
    <location>
        <position position="131"/>
    </location>
    <ligand>
        <name>ATP</name>
        <dbReference type="ChEBI" id="CHEBI:30616"/>
    </ligand>
</feature>
<dbReference type="InterPro" id="IPR011009">
    <property type="entry name" value="Kinase-like_dom_sf"/>
</dbReference>
<feature type="domain" description="Protein kinase" evidence="11">
    <location>
        <begin position="92"/>
        <end position="375"/>
    </location>
</feature>
<keyword evidence="3" id="KW-1003">Cell membrane</keyword>
<dbReference type="InterPro" id="IPR001245">
    <property type="entry name" value="Ser-Thr/Tyr_kinase_cat_dom"/>
</dbReference>
<dbReference type="PROSITE" id="PS00107">
    <property type="entry name" value="PROTEIN_KINASE_ATP"/>
    <property type="match status" value="1"/>
</dbReference>
<dbReference type="PROSITE" id="PS50011">
    <property type="entry name" value="PROTEIN_KINASE_DOM"/>
    <property type="match status" value="1"/>
</dbReference>
<dbReference type="GO" id="GO:0005524">
    <property type="term" value="F:ATP binding"/>
    <property type="evidence" value="ECO:0007669"/>
    <property type="project" value="UniProtKB-UniRule"/>
</dbReference>
<dbReference type="EMBL" id="NKXS01002248">
    <property type="protein sequence ID" value="PIN14604.1"/>
    <property type="molecule type" value="Genomic_DNA"/>
</dbReference>
<name>A0A2G9HAQ5_9LAMI</name>
<keyword evidence="12" id="KW-0723">Serine/threonine-protein kinase</keyword>
<comment type="caution">
    <text evidence="12">The sequence shown here is derived from an EMBL/GenBank/DDBJ whole genome shotgun (WGS) entry which is preliminary data.</text>
</comment>
<protein>
    <recommendedName>
        <fullName evidence="2">non-specific serine/threonine protein kinase</fullName>
        <ecNumber evidence="2">2.7.11.1</ecNumber>
    </recommendedName>
</protein>
<evidence type="ECO:0000256" key="1">
    <source>
        <dbReference type="ARBA" id="ARBA00004236"/>
    </source>
</evidence>
<comment type="catalytic activity">
    <reaction evidence="8">
        <text>L-threonyl-[protein] + ATP = O-phospho-L-threonyl-[protein] + ADP + H(+)</text>
        <dbReference type="Rhea" id="RHEA:46608"/>
        <dbReference type="Rhea" id="RHEA-COMP:11060"/>
        <dbReference type="Rhea" id="RHEA-COMP:11605"/>
        <dbReference type="ChEBI" id="CHEBI:15378"/>
        <dbReference type="ChEBI" id="CHEBI:30013"/>
        <dbReference type="ChEBI" id="CHEBI:30616"/>
        <dbReference type="ChEBI" id="CHEBI:61977"/>
        <dbReference type="ChEBI" id="CHEBI:456216"/>
        <dbReference type="EC" id="2.7.11.1"/>
    </reaction>
</comment>
<dbReference type="GO" id="GO:0005886">
    <property type="term" value="C:plasma membrane"/>
    <property type="evidence" value="ECO:0007669"/>
    <property type="project" value="UniProtKB-SubCell"/>
</dbReference>
<evidence type="ECO:0000256" key="2">
    <source>
        <dbReference type="ARBA" id="ARBA00012513"/>
    </source>
</evidence>
<dbReference type="Pfam" id="PF07714">
    <property type="entry name" value="PK_Tyr_Ser-Thr"/>
    <property type="match status" value="1"/>
</dbReference>
<keyword evidence="4 12" id="KW-0808">Transferase</keyword>
<accession>A0A2G9HAQ5</accession>
<dbReference type="AlphaFoldDB" id="A0A2G9HAQ5"/>
<evidence type="ECO:0000259" key="11">
    <source>
        <dbReference type="PROSITE" id="PS50011"/>
    </source>
</evidence>
<dbReference type="InterPro" id="IPR017441">
    <property type="entry name" value="Protein_kinase_ATP_BS"/>
</dbReference>
<dbReference type="EC" id="2.7.11.1" evidence="2"/>
<evidence type="ECO:0000256" key="3">
    <source>
        <dbReference type="ARBA" id="ARBA00022475"/>
    </source>
</evidence>
<keyword evidence="13" id="KW-1185">Reference proteome</keyword>
<comment type="subcellular location">
    <subcellularLocation>
        <location evidence="1">Cell membrane</location>
    </subcellularLocation>
</comment>
<dbReference type="FunFam" id="3.30.200.20:FF:000228">
    <property type="entry name" value="Serine/threonine-protein kinase BIK1"/>
    <property type="match status" value="1"/>
</dbReference>
<evidence type="ECO:0000256" key="9">
    <source>
        <dbReference type="ARBA" id="ARBA00048679"/>
    </source>
</evidence>
<evidence type="ECO:0000256" key="8">
    <source>
        <dbReference type="ARBA" id="ARBA00047899"/>
    </source>
</evidence>
<evidence type="ECO:0000256" key="10">
    <source>
        <dbReference type="PROSITE-ProRule" id="PRU10141"/>
    </source>
</evidence>
<evidence type="ECO:0000256" key="6">
    <source>
        <dbReference type="ARBA" id="ARBA00022777"/>
    </source>
</evidence>
<keyword evidence="7 10" id="KW-0067">ATP-binding</keyword>
<dbReference type="InterPro" id="IPR000719">
    <property type="entry name" value="Prot_kinase_dom"/>
</dbReference>
<dbReference type="Gene3D" id="3.30.200.20">
    <property type="entry name" value="Phosphorylase Kinase, domain 1"/>
    <property type="match status" value="1"/>
</dbReference>
<dbReference type="Proteomes" id="UP000231279">
    <property type="component" value="Unassembled WGS sequence"/>
</dbReference>
<dbReference type="PANTHER" id="PTHR45621">
    <property type="entry name" value="OS01G0588500 PROTEIN-RELATED"/>
    <property type="match status" value="1"/>
</dbReference>
<dbReference type="Gene3D" id="1.10.510.10">
    <property type="entry name" value="Transferase(Phosphotransferase) domain 1"/>
    <property type="match status" value="1"/>
</dbReference>
<gene>
    <name evidence="12" type="ORF">CDL12_12763</name>
</gene>
<evidence type="ECO:0000256" key="4">
    <source>
        <dbReference type="ARBA" id="ARBA00022679"/>
    </source>
</evidence>
<keyword evidence="6 12" id="KW-0418">Kinase</keyword>
<dbReference type="InterPro" id="IPR050823">
    <property type="entry name" value="Plant_Ser_Thr_Prot_Kinase"/>
</dbReference>
<dbReference type="STRING" id="429701.A0A2G9HAQ5"/>
<dbReference type="GO" id="GO:0106310">
    <property type="term" value="F:protein serine kinase activity"/>
    <property type="evidence" value="ECO:0007669"/>
    <property type="project" value="RHEA"/>
</dbReference>
<dbReference type="FunFam" id="1.10.510.10:FF:000095">
    <property type="entry name" value="protein STRUBBELIG-RECEPTOR FAMILY 8"/>
    <property type="match status" value="1"/>
</dbReference>
<keyword evidence="3" id="KW-0472">Membrane</keyword>
<evidence type="ECO:0000256" key="5">
    <source>
        <dbReference type="ARBA" id="ARBA00022741"/>
    </source>
</evidence>
<evidence type="ECO:0000256" key="7">
    <source>
        <dbReference type="ARBA" id="ARBA00022840"/>
    </source>
</evidence>
<evidence type="ECO:0000313" key="13">
    <source>
        <dbReference type="Proteomes" id="UP000231279"/>
    </source>
</evidence>
<proteinExistence type="predicted"/>